<dbReference type="GO" id="GO:0004518">
    <property type="term" value="F:nuclease activity"/>
    <property type="evidence" value="ECO:0007669"/>
    <property type="project" value="UniProtKB-KW"/>
</dbReference>
<keyword evidence="6" id="KW-0378">Hydrolase</keyword>
<dbReference type="InterPro" id="IPR045249">
    <property type="entry name" value="HARBI1-like"/>
</dbReference>
<keyword evidence="5" id="KW-0479">Metal-binding</keyword>
<comment type="subcellular location">
    <subcellularLocation>
        <location evidence="2">Nucleus</location>
    </subcellularLocation>
</comment>
<evidence type="ECO:0000256" key="3">
    <source>
        <dbReference type="ARBA" id="ARBA00006958"/>
    </source>
</evidence>
<dbReference type="PANTHER" id="PTHR22930">
    <property type="match status" value="1"/>
</dbReference>
<evidence type="ECO:0000256" key="5">
    <source>
        <dbReference type="ARBA" id="ARBA00022723"/>
    </source>
</evidence>
<evidence type="ECO:0000256" key="4">
    <source>
        <dbReference type="ARBA" id="ARBA00022722"/>
    </source>
</evidence>
<evidence type="ECO:0000256" key="7">
    <source>
        <dbReference type="ARBA" id="ARBA00023242"/>
    </source>
</evidence>
<evidence type="ECO:0000313" key="8">
    <source>
        <dbReference type="EnsemblMetazoa" id="PPAI009530-PA"/>
    </source>
</evidence>
<dbReference type="Pfam" id="PF13359">
    <property type="entry name" value="DDE_Tnp_4"/>
    <property type="match status" value="1"/>
</dbReference>
<dbReference type="GO" id="GO:0005634">
    <property type="term" value="C:nucleus"/>
    <property type="evidence" value="ECO:0007669"/>
    <property type="project" value="UniProtKB-SubCell"/>
</dbReference>
<dbReference type="GO" id="GO:0016787">
    <property type="term" value="F:hydrolase activity"/>
    <property type="evidence" value="ECO:0007669"/>
    <property type="project" value="UniProtKB-KW"/>
</dbReference>
<evidence type="ECO:0000256" key="2">
    <source>
        <dbReference type="ARBA" id="ARBA00004123"/>
    </source>
</evidence>
<protein>
    <submittedName>
        <fullName evidence="8">Uncharacterized protein</fullName>
    </submittedName>
</protein>
<dbReference type="AlphaFoldDB" id="A0A1B0DMD8"/>
<dbReference type="PANTHER" id="PTHR22930:SF289">
    <property type="entry name" value="DDE TNP4 DOMAIN-CONTAINING PROTEIN-RELATED"/>
    <property type="match status" value="1"/>
</dbReference>
<accession>A0A1B0DMD8</accession>
<organism evidence="8 9">
    <name type="scientific">Phlebotomus papatasi</name>
    <name type="common">Sandfly</name>
    <dbReference type="NCBI Taxonomy" id="29031"/>
    <lineage>
        <taxon>Eukaryota</taxon>
        <taxon>Metazoa</taxon>
        <taxon>Ecdysozoa</taxon>
        <taxon>Arthropoda</taxon>
        <taxon>Hexapoda</taxon>
        <taxon>Insecta</taxon>
        <taxon>Pterygota</taxon>
        <taxon>Neoptera</taxon>
        <taxon>Endopterygota</taxon>
        <taxon>Diptera</taxon>
        <taxon>Nematocera</taxon>
        <taxon>Psychodoidea</taxon>
        <taxon>Psychodidae</taxon>
        <taxon>Phlebotomus</taxon>
        <taxon>Phlebotomus</taxon>
    </lineage>
</organism>
<dbReference type="EMBL" id="AJVK01016778">
    <property type="status" value="NOT_ANNOTATED_CDS"/>
    <property type="molecule type" value="Genomic_DNA"/>
</dbReference>
<evidence type="ECO:0000256" key="6">
    <source>
        <dbReference type="ARBA" id="ARBA00022801"/>
    </source>
</evidence>
<name>A0A1B0DMD8_PHLPP</name>
<evidence type="ECO:0000313" key="9">
    <source>
        <dbReference type="Proteomes" id="UP000092462"/>
    </source>
</evidence>
<keyword evidence="9" id="KW-1185">Reference proteome</keyword>
<keyword evidence="7" id="KW-0539">Nucleus</keyword>
<dbReference type="Proteomes" id="UP000092462">
    <property type="component" value="Unassembled WGS sequence"/>
</dbReference>
<dbReference type="VEuPathDB" id="VectorBase:PPAPM1_001555"/>
<keyword evidence="4" id="KW-0540">Nuclease</keyword>
<reference evidence="8" key="1">
    <citation type="submission" date="2022-08" db="UniProtKB">
        <authorList>
            <consortium name="EnsemblMetazoa"/>
        </authorList>
    </citation>
    <scope>IDENTIFICATION</scope>
    <source>
        <strain evidence="8">Israel</strain>
    </source>
</reference>
<comment type="cofactor">
    <cofactor evidence="1">
        <name>a divalent metal cation</name>
        <dbReference type="ChEBI" id="CHEBI:60240"/>
    </cofactor>
</comment>
<evidence type="ECO:0000256" key="1">
    <source>
        <dbReference type="ARBA" id="ARBA00001968"/>
    </source>
</evidence>
<dbReference type="GO" id="GO:0046872">
    <property type="term" value="F:metal ion binding"/>
    <property type="evidence" value="ECO:0007669"/>
    <property type="project" value="UniProtKB-KW"/>
</dbReference>
<sequence>MFLNRKGYHSLNVMVMCDHLARIMAINGRYGGAAHDSFVWSHSAIRRRLEMEYRNGDVCSLLLGRDSGYPLEPWLLTPYRCAAEGTPEAYFNSVHSSARSCNERCLGQLKGRFRILLLERKSRYSPEKLLKIVNVCSALHNVCKFYNVEDVEPVPIPPQVNIGHENVEQQEVNNILRQQASRIRDQIKGSLWSQRNSR</sequence>
<dbReference type="EnsemblMetazoa" id="PPAI009530-RA">
    <property type="protein sequence ID" value="PPAI009530-PA"/>
    <property type="gene ID" value="PPAI009530"/>
</dbReference>
<comment type="similarity">
    <text evidence="3">Belongs to the HARBI1 family.</text>
</comment>
<dbReference type="InterPro" id="IPR027806">
    <property type="entry name" value="HARBI1_dom"/>
</dbReference>
<proteinExistence type="inferred from homology"/>
<dbReference type="VEuPathDB" id="VectorBase:PPAI009530"/>